<accession>A0ABW0LFJ1</accession>
<sequence>MRKTLYLAFILLFVFVLAACSKPGSSNKEKEQDPKPQDKNNEGEVVTLEPEEGAELILWGNDEEEGEWLKFVGEKFTEEYGIPTTFEAVGHTDAPGKLQTDGPAGLGADVFMGAHDHVGNMDTAGLIYDNYFVEEYNERFMEGAMAAVSAMSDGEFTTFGFPIAIESMALYYNKDLLDEMGFQPAETMEELIDQSKQFMEKNPGSYGFMFEPGNFYQTFAFLGGYGGYIFGENNTDPSDIGLNNEGAIKSGELMKRIQSELLPIKVEDITGDVINSYFNEGKLLYNFNGPWALKGYLDYGVNLGVKIMPKLENGKVPTTFSGVKALFVNSYSEYPKAATLFAQFATSDDMLLKRYEITNQLPPSIALLDQQKIKENEFNHAFLEQAQYAIPMPNIPAMQHVWGGMGVAFTAIWNGDAEPKEALDKGVQQIKDAIDSQN</sequence>
<comment type="subcellular location">
    <subcellularLocation>
        <location evidence="6">Cell membrane</location>
        <topology evidence="6">Lipid-anchor</topology>
    </subcellularLocation>
</comment>
<keyword evidence="2 6" id="KW-0813">Transport</keyword>
<keyword evidence="3 6" id="KW-0762">Sugar transport</keyword>
<dbReference type="SUPFAM" id="SSF53850">
    <property type="entry name" value="Periplasmic binding protein-like II"/>
    <property type="match status" value="1"/>
</dbReference>
<evidence type="ECO:0000313" key="8">
    <source>
        <dbReference type="EMBL" id="MFC5464544.1"/>
    </source>
</evidence>
<dbReference type="InterPro" id="IPR006060">
    <property type="entry name" value="Maltose/Cyclodextrin-bd"/>
</dbReference>
<dbReference type="InterPro" id="IPR006061">
    <property type="entry name" value="SBP_1_CS"/>
</dbReference>
<comment type="similarity">
    <text evidence="1 6">Belongs to the bacterial solute-binding protein 1 family.</text>
</comment>
<keyword evidence="6" id="KW-0472">Membrane</keyword>
<feature type="compositionally biased region" description="Basic and acidic residues" evidence="7">
    <location>
        <begin position="27"/>
        <end position="42"/>
    </location>
</feature>
<dbReference type="Gene3D" id="3.40.190.10">
    <property type="entry name" value="Periplasmic binding protein-like II"/>
    <property type="match status" value="2"/>
</dbReference>
<dbReference type="PANTHER" id="PTHR30061:SF50">
    <property type="entry name" value="MALTOSE_MALTODEXTRIN-BINDING PERIPLASMIC PROTEIN"/>
    <property type="match status" value="1"/>
</dbReference>
<comment type="caution">
    <text evidence="8">The sequence shown here is derived from an EMBL/GenBank/DDBJ whole genome shotgun (WGS) entry which is preliminary data.</text>
</comment>
<keyword evidence="9" id="KW-1185">Reference proteome</keyword>
<evidence type="ECO:0000256" key="2">
    <source>
        <dbReference type="ARBA" id="ARBA00022448"/>
    </source>
</evidence>
<keyword evidence="4 6" id="KW-0732">Signal</keyword>
<evidence type="ECO:0000256" key="4">
    <source>
        <dbReference type="ARBA" id="ARBA00022729"/>
    </source>
</evidence>
<dbReference type="EMBL" id="JBHSMC010000009">
    <property type="protein sequence ID" value="MFC5464544.1"/>
    <property type="molecule type" value="Genomic_DNA"/>
</dbReference>
<organism evidence="8 9">
    <name type="scientific">Lederbergia graminis</name>
    <dbReference type="NCBI Taxonomy" id="735518"/>
    <lineage>
        <taxon>Bacteria</taxon>
        <taxon>Bacillati</taxon>
        <taxon>Bacillota</taxon>
        <taxon>Bacilli</taxon>
        <taxon>Bacillales</taxon>
        <taxon>Bacillaceae</taxon>
        <taxon>Lederbergia</taxon>
    </lineage>
</organism>
<keyword evidence="6" id="KW-0449">Lipoprotein</keyword>
<protein>
    <recommendedName>
        <fullName evidence="5 6">Maltodextrin-binding protein</fullName>
    </recommendedName>
</protein>
<keyword evidence="6" id="KW-1003">Cell membrane</keyword>
<feature type="region of interest" description="Disordered" evidence="7">
    <location>
        <begin position="24"/>
        <end position="47"/>
    </location>
</feature>
<name>A0ABW0LFJ1_9BACI</name>
<dbReference type="RefSeq" id="WP_382349530.1">
    <property type="nucleotide sequence ID" value="NZ_JBHSMC010000009.1"/>
</dbReference>
<dbReference type="Proteomes" id="UP001596147">
    <property type="component" value="Unassembled WGS sequence"/>
</dbReference>
<feature type="signal peptide" evidence="6">
    <location>
        <begin position="1"/>
        <end position="18"/>
    </location>
</feature>
<dbReference type="CDD" id="cd13586">
    <property type="entry name" value="PBP2_Maltose_binding_like"/>
    <property type="match status" value="1"/>
</dbReference>
<feature type="chain" id="PRO_5044975469" description="Maltodextrin-binding protein" evidence="6">
    <location>
        <begin position="19"/>
        <end position="438"/>
    </location>
</feature>
<evidence type="ECO:0000256" key="7">
    <source>
        <dbReference type="SAM" id="MobiDB-lite"/>
    </source>
</evidence>
<dbReference type="PRINTS" id="PR00181">
    <property type="entry name" value="MALTOSEBP"/>
</dbReference>
<evidence type="ECO:0000313" key="9">
    <source>
        <dbReference type="Proteomes" id="UP001596147"/>
    </source>
</evidence>
<evidence type="ECO:0000256" key="6">
    <source>
        <dbReference type="RuleBase" id="RU365005"/>
    </source>
</evidence>
<evidence type="ECO:0000256" key="1">
    <source>
        <dbReference type="ARBA" id="ARBA00008520"/>
    </source>
</evidence>
<evidence type="ECO:0000256" key="5">
    <source>
        <dbReference type="ARBA" id="ARBA00030303"/>
    </source>
</evidence>
<dbReference type="Pfam" id="PF13416">
    <property type="entry name" value="SBP_bac_8"/>
    <property type="match status" value="1"/>
</dbReference>
<reference evidence="9" key="1">
    <citation type="journal article" date="2019" name="Int. J. Syst. Evol. Microbiol.">
        <title>The Global Catalogue of Microorganisms (GCM) 10K type strain sequencing project: providing services to taxonomists for standard genome sequencing and annotation.</title>
        <authorList>
            <consortium name="The Broad Institute Genomics Platform"/>
            <consortium name="The Broad Institute Genome Sequencing Center for Infectious Disease"/>
            <person name="Wu L."/>
            <person name="Ma J."/>
        </authorList>
    </citation>
    <scope>NUCLEOTIDE SEQUENCE [LARGE SCALE GENOMIC DNA]</scope>
    <source>
        <strain evidence="9">CGMCC 1.12237</strain>
    </source>
</reference>
<gene>
    <name evidence="8" type="ORF">ACFPM4_07250</name>
</gene>
<dbReference type="InterPro" id="IPR006059">
    <property type="entry name" value="SBP"/>
</dbReference>
<dbReference type="PANTHER" id="PTHR30061">
    <property type="entry name" value="MALTOSE-BINDING PERIPLASMIC PROTEIN"/>
    <property type="match status" value="1"/>
</dbReference>
<evidence type="ECO:0000256" key="3">
    <source>
        <dbReference type="ARBA" id="ARBA00022597"/>
    </source>
</evidence>
<dbReference type="PROSITE" id="PS01037">
    <property type="entry name" value="SBP_BACTERIAL_1"/>
    <property type="match status" value="1"/>
</dbReference>
<dbReference type="PROSITE" id="PS51257">
    <property type="entry name" value="PROKAR_LIPOPROTEIN"/>
    <property type="match status" value="1"/>
</dbReference>
<proteinExistence type="inferred from homology"/>